<feature type="chain" id="PRO_5009515101" evidence="1">
    <location>
        <begin position="28"/>
        <end position="242"/>
    </location>
</feature>
<dbReference type="AlphaFoldDB" id="A0A1F4WLG3"/>
<proteinExistence type="predicted"/>
<organism evidence="2 3">
    <name type="scientific">candidate division WWE3 bacterium RIFOXYC1_FULL_39_7</name>
    <dbReference type="NCBI Taxonomy" id="1802643"/>
    <lineage>
        <taxon>Bacteria</taxon>
        <taxon>Katanobacteria</taxon>
    </lineage>
</organism>
<evidence type="ECO:0000256" key="1">
    <source>
        <dbReference type="SAM" id="SignalP"/>
    </source>
</evidence>
<comment type="caution">
    <text evidence="2">The sequence shown here is derived from an EMBL/GenBank/DDBJ whole genome shotgun (WGS) entry which is preliminary data.</text>
</comment>
<feature type="signal peptide" evidence="1">
    <location>
        <begin position="1"/>
        <end position="27"/>
    </location>
</feature>
<reference evidence="2 3" key="1">
    <citation type="journal article" date="2016" name="Nat. Commun.">
        <title>Thousands of microbial genomes shed light on interconnected biogeochemical processes in an aquifer system.</title>
        <authorList>
            <person name="Anantharaman K."/>
            <person name="Brown C.T."/>
            <person name="Hug L.A."/>
            <person name="Sharon I."/>
            <person name="Castelle C.J."/>
            <person name="Probst A.J."/>
            <person name="Thomas B.C."/>
            <person name="Singh A."/>
            <person name="Wilkins M.J."/>
            <person name="Karaoz U."/>
            <person name="Brodie E.L."/>
            <person name="Williams K.H."/>
            <person name="Hubbard S.S."/>
            <person name="Banfield J.F."/>
        </authorList>
    </citation>
    <scope>NUCLEOTIDE SEQUENCE [LARGE SCALE GENOMIC DNA]</scope>
</reference>
<accession>A0A1F4WLG3</accession>
<evidence type="ECO:0000313" key="3">
    <source>
        <dbReference type="Proteomes" id="UP000179113"/>
    </source>
</evidence>
<dbReference type="PROSITE" id="PS51257">
    <property type="entry name" value="PROKAR_LIPOPROTEIN"/>
    <property type="match status" value="1"/>
</dbReference>
<protein>
    <submittedName>
        <fullName evidence="2">Uncharacterized protein</fullName>
    </submittedName>
</protein>
<name>A0A1F4WLG3_UNCKA</name>
<sequence>MKKLRGYVCLGVVLAVLLSCLNGQALAKPDDVLAFYGPTELLVNETGMFRAVWNGPEETLEWSWNVGEGWTVWQMDQNFNYSTSREFMAEETATRLLMVRARMNFNDALIYTASKTVEITEDGVYLGTMTLIVGNQLYMDTSIGVYPEFDTSWNYLGSFEVNSVPYELDFVFMNRVVDLDLLVEPYAEPQVFTTLHSYGTIGESTKYFPIDSGDFLFLRSVNVAFRVTREYKFDLFLPLTNR</sequence>
<dbReference type="EMBL" id="MEWA01000009">
    <property type="protein sequence ID" value="OGC70229.1"/>
    <property type="molecule type" value="Genomic_DNA"/>
</dbReference>
<evidence type="ECO:0000313" key="2">
    <source>
        <dbReference type="EMBL" id="OGC70229.1"/>
    </source>
</evidence>
<dbReference type="Proteomes" id="UP000179113">
    <property type="component" value="Unassembled WGS sequence"/>
</dbReference>
<keyword evidence="1" id="KW-0732">Signal</keyword>
<gene>
    <name evidence="2" type="ORF">A2415_00980</name>
</gene>